<evidence type="ECO:0000313" key="3">
    <source>
        <dbReference type="Proteomes" id="UP001620645"/>
    </source>
</evidence>
<gene>
    <name evidence="2" type="ORF">niasHS_014571</name>
</gene>
<comment type="caution">
    <text evidence="2">The sequence shown here is derived from an EMBL/GenBank/DDBJ whole genome shotgun (WGS) entry which is preliminary data.</text>
</comment>
<reference evidence="2 3" key="1">
    <citation type="submission" date="2024-10" db="EMBL/GenBank/DDBJ databases">
        <authorList>
            <person name="Kim D."/>
        </authorList>
    </citation>
    <scope>NUCLEOTIDE SEQUENCE [LARGE SCALE GENOMIC DNA]</scope>
    <source>
        <strain evidence="2">Taebaek</strain>
    </source>
</reference>
<dbReference type="Proteomes" id="UP001620645">
    <property type="component" value="Unassembled WGS sequence"/>
</dbReference>
<name>A0ABD2IF89_HETSC</name>
<evidence type="ECO:0000313" key="2">
    <source>
        <dbReference type="EMBL" id="KAL3078789.1"/>
    </source>
</evidence>
<dbReference type="EMBL" id="JBICCN010000309">
    <property type="protein sequence ID" value="KAL3078789.1"/>
    <property type="molecule type" value="Genomic_DNA"/>
</dbReference>
<evidence type="ECO:0000256" key="1">
    <source>
        <dbReference type="SAM" id="Phobius"/>
    </source>
</evidence>
<keyword evidence="1" id="KW-0472">Membrane</keyword>
<feature type="transmembrane region" description="Helical" evidence="1">
    <location>
        <begin position="40"/>
        <end position="63"/>
    </location>
</feature>
<organism evidence="2 3">
    <name type="scientific">Heterodera schachtii</name>
    <name type="common">Sugarbeet cyst nematode worm</name>
    <name type="synonym">Tylenchus schachtii</name>
    <dbReference type="NCBI Taxonomy" id="97005"/>
    <lineage>
        <taxon>Eukaryota</taxon>
        <taxon>Metazoa</taxon>
        <taxon>Ecdysozoa</taxon>
        <taxon>Nematoda</taxon>
        <taxon>Chromadorea</taxon>
        <taxon>Rhabditida</taxon>
        <taxon>Tylenchina</taxon>
        <taxon>Tylenchomorpha</taxon>
        <taxon>Tylenchoidea</taxon>
        <taxon>Heteroderidae</taxon>
        <taxon>Heteroderinae</taxon>
        <taxon>Heterodera</taxon>
    </lineage>
</organism>
<keyword evidence="1" id="KW-1133">Transmembrane helix</keyword>
<keyword evidence="3" id="KW-1185">Reference proteome</keyword>
<proteinExistence type="predicted"/>
<keyword evidence="1" id="KW-0812">Transmembrane</keyword>
<protein>
    <submittedName>
        <fullName evidence="2">Uncharacterized protein</fullName>
    </submittedName>
</protein>
<accession>A0ABD2IF89</accession>
<dbReference type="AlphaFoldDB" id="A0ABD2IF89"/>
<sequence>MPTFLRLRRRSFPTPNSASFSSTVEHHLPSPNSARGIYGFALYLGVWILFVLYLIWALSFPFLHTFW</sequence>